<dbReference type="RefSeq" id="WP_133519882.1">
    <property type="nucleotide sequence ID" value="NZ_SNVW01000006.1"/>
</dbReference>
<proteinExistence type="predicted"/>
<dbReference type="Proteomes" id="UP000295764">
    <property type="component" value="Unassembled WGS sequence"/>
</dbReference>
<accession>A0A4R6DGU9</accession>
<name>A0A4R6DGU9_9MICO</name>
<organism evidence="1 2">
    <name type="scientific">Curtobacterium flaccumfaciens</name>
    <dbReference type="NCBI Taxonomy" id="2035"/>
    <lineage>
        <taxon>Bacteria</taxon>
        <taxon>Bacillati</taxon>
        <taxon>Actinomycetota</taxon>
        <taxon>Actinomycetes</taxon>
        <taxon>Micrococcales</taxon>
        <taxon>Microbacteriaceae</taxon>
        <taxon>Curtobacterium</taxon>
    </lineage>
</organism>
<evidence type="ECO:0000313" key="2">
    <source>
        <dbReference type="Proteomes" id="UP000295764"/>
    </source>
</evidence>
<comment type="caution">
    <text evidence="1">The sequence shown here is derived from an EMBL/GenBank/DDBJ whole genome shotgun (WGS) entry which is preliminary data.</text>
</comment>
<protein>
    <submittedName>
        <fullName evidence="1">Uncharacterized protein</fullName>
    </submittedName>
</protein>
<reference evidence="1 2" key="1">
    <citation type="submission" date="2019-03" db="EMBL/GenBank/DDBJ databases">
        <title>Genomic analyses of the natural microbiome of Caenorhabditis elegans.</title>
        <authorList>
            <person name="Samuel B."/>
        </authorList>
    </citation>
    <scope>NUCLEOTIDE SEQUENCE [LARGE SCALE GENOMIC DNA]</scope>
    <source>
        <strain evidence="1 2">JUb65</strain>
    </source>
</reference>
<evidence type="ECO:0000313" key="1">
    <source>
        <dbReference type="EMBL" id="TDN43887.1"/>
    </source>
</evidence>
<dbReference type="EMBL" id="SNVW01000006">
    <property type="protein sequence ID" value="TDN43887.1"/>
    <property type="molecule type" value="Genomic_DNA"/>
</dbReference>
<gene>
    <name evidence="1" type="ORF">EDF64_10660</name>
</gene>
<sequence length="70" mass="8360">MISKMGDQEFKRRLELRELTTARLLASAHYGPILRAQGAEEELEQMRIEWRERQERARARKLREEASFAD</sequence>
<dbReference type="AlphaFoldDB" id="A0A4R6DGU9"/>